<dbReference type="EMBL" id="JBFDAA010000006">
    <property type="protein sequence ID" value="KAL1131475.1"/>
    <property type="molecule type" value="Genomic_DNA"/>
</dbReference>
<dbReference type="CDD" id="cd12282">
    <property type="entry name" value="RRM2_TatSF1_like"/>
    <property type="match status" value="1"/>
</dbReference>
<comment type="caution">
    <text evidence="8">The sequence shown here is derived from an EMBL/GenBank/DDBJ whole genome shotgun (WGS) entry which is preliminary data.</text>
</comment>
<keyword evidence="5" id="KW-0508">mRNA splicing</keyword>
<keyword evidence="9" id="KW-1185">Reference proteome</keyword>
<dbReference type="InterPro" id="IPR034393">
    <property type="entry name" value="TatSF1-like"/>
</dbReference>
<organism evidence="8 9">
    <name type="scientific">Ranatra chinensis</name>
    <dbReference type="NCBI Taxonomy" id="642074"/>
    <lineage>
        <taxon>Eukaryota</taxon>
        <taxon>Metazoa</taxon>
        <taxon>Ecdysozoa</taxon>
        <taxon>Arthropoda</taxon>
        <taxon>Hexapoda</taxon>
        <taxon>Insecta</taxon>
        <taxon>Pterygota</taxon>
        <taxon>Neoptera</taxon>
        <taxon>Paraneoptera</taxon>
        <taxon>Hemiptera</taxon>
        <taxon>Heteroptera</taxon>
        <taxon>Panheteroptera</taxon>
        <taxon>Nepomorpha</taxon>
        <taxon>Nepidae</taxon>
        <taxon>Ranatrinae</taxon>
        <taxon>Ranatra</taxon>
    </lineage>
</organism>
<keyword evidence="2" id="KW-0507">mRNA processing</keyword>
<feature type="domain" description="RRM" evidence="7">
    <location>
        <begin position="47"/>
        <end position="132"/>
    </location>
</feature>
<evidence type="ECO:0000256" key="5">
    <source>
        <dbReference type="ARBA" id="ARBA00023187"/>
    </source>
</evidence>
<dbReference type="PROSITE" id="PS50102">
    <property type="entry name" value="RRM"/>
    <property type="match status" value="1"/>
</dbReference>
<dbReference type="Pfam" id="PF00076">
    <property type="entry name" value="RRM_1"/>
    <property type="match status" value="1"/>
</dbReference>
<dbReference type="PANTHER" id="PTHR15608:SF0">
    <property type="entry name" value="HIV TAT-SPECIFIC FACTOR 1"/>
    <property type="match status" value="1"/>
</dbReference>
<dbReference type="GO" id="GO:0000398">
    <property type="term" value="P:mRNA splicing, via spliceosome"/>
    <property type="evidence" value="ECO:0007669"/>
    <property type="project" value="UniProtKB-ARBA"/>
</dbReference>
<protein>
    <recommendedName>
        <fullName evidence="7">RRM domain-containing protein</fullName>
    </recommendedName>
</protein>
<dbReference type="SMART" id="SM00361">
    <property type="entry name" value="RRM_1"/>
    <property type="match status" value="1"/>
</dbReference>
<evidence type="ECO:0000259" key="7">
    <source>
        <dbReference type="PROSITE" id="PS50102"/>
    </source>
</evidence>
<evidence type="ECO:0000256" key="2">
    <source>
        <dbReference type="ARBA" id="ARBA00022664"/>
    </source>
</evidence>
<evidence type="ECO:0000313" key="9">
    <source>
        <dbReference type="Proteomes" id="UP001558652"/>
    </source>
</evidence>
<dbReference type="FunFam" id="3.30.70.330:FF:000105">
    <property type="entry name" value="HIV Tat-specific factor 1 homolog"/>
    <property type="match status" value="1"/>
</dbReference>
<dbReference type="AlphaFoldDB" id="A0ABD0YJN0"/>
<evidence type="ECO:0000313" key="8">
    <source>
        <dbReference type="EMBL" id="KAL1131475.1"/>
    </source>
</evidence>
<dbReference type="GO" id="GO:0003723">
    <property type="term" value="F:RNA binding"/>
    <property type="evidence" value="ECO:0007669"/>
    <property type="project" value="UniProtKB-UniRule"/>
</dbReference>
<dbReference type="InterPro" id="IPR000504">
    <property type="entry name" value="RRM_dom"/>
</dbReference>
<gene>
    <name evidence="8" type="ORF">AAG570_011092</name>
</gene>
<dbReference type="SUPFAM" id="SSF54928">
    <property type="entry name" value="RNA-binding domain, RBD"/>
    <property type="match status" value="1"/>
</dbReference>
<comment type="similarity">
    <text evidence="1">Belongs to the HTATSF1 family.</text>
</comment>
<dbReference type="PANTHER" id="PTHR15608">
    <property type="entry name" value="SPLICING FACTOR U2AF-ASSOCIATED PROTEIN 2"/>
    <property type="match status" value="1"/>
</dbReference>
<dbReference type="InterPro" id="IPR012677">
    <property type="entry name" value="Nucleotide-bd_a/b_plait_sf"/>
</dbReference>
<dbReference type="GO" id="GO:0005684">
    <property type="term" value="C:U2-type spliceosomal complex"/>
    <property type="evidence" value="ECO:0007669"/>
    <property type="project" value="UniProtKB-ARBA"/>
</dbReference>
<dbReference type="SMART" id="SM00360">
    <property type="entry name" value="RRM"/>
    <property type="match status" value="1"/>
</dbReference>
<name>A0ABD0YJN0_9HEMI</name>
<evidence type="ECO:0000256" key="3">
    <source>
        <dbReference type="ARBA" id="ARBA00022737"/>
    </source>
</evidence>
<dbReference type="Proteomes" id="UP001558652">
    <property type="component" value="Unassembled WGS sequence"/>
</dbReference>
<evidence type="ECO:0000256" key="1">
    <source>
        <dbReference type="ARBA" id="ARBA00007747"/>
    </source>
</evidence>
<dbReference type="InterPro" id="IPR035979">
    <property type="entry name" value="RBD_domain_sf"/>
</dbReference>
<evidence type="ECO:0000256" key="6">
    <source>
        <dbReference type="PROSITE-ProRule" id="PRU00176"/>
    </source>
</evidence>
<proteinExistence type="inferred from homology"/>
<reference evidence="8 9" key="1">
    <citation type="submission" date="2024-07" db="EMBL/GenBank/DDBJ databases">
        <title>Chromosome-level genome assembly of the water stick insect Ranatra chinensis (Heteroptera: Nepidae).</title>
        <authorList>
            <person name="Liu X."/>
        </authorList>
    </citation>
    <scope>NUCLEOTIDE SEQUENCE [LARGE SCALE GENOMIC DNA]</scope>
    <source>
        <strain evidence="8">Cailab_2021Rc</strain>
        <tissue evidence="8">Muscle</tissue>
    </source>
</reference>
<dbReference type="InterPro" id="IPR003954">
    <property type="entry name" value="RRM_euk-type"/>
</dbReference>
<evidence type="ECO:0000256" key="4">
    <source>
        <dbReference type="ARBA" id="ARBA00022884"/>
    </source>
</evidence>
<keyword evidence="4 6" id="KW-0694">RNA-binding</keyword>
<keyword evidence="3" id="KW-0677">Repeat</keyword>
<sequence>MKGDSYDPSLKPKKKRKKEIEKIKKIQEKLLDWRPDKLRGERSKNERVVIVKNLFHPSIFDKDVELILEYQQDLREECSKCGDVRKVIIYDRHPEGVAQITFKEVEAADACIQLLHNRWFGQRQITAEAWDGKTKYK</sequence>
<dbReference type="Gene3D" id="3.30.70.330">
    <property type="match status" value="1"/>
</dbReference>
<accession>A0ABD0YJN0</accession>